<proteinExistence type="predicted"/>
<gene>
    <name evidence="1" type="ORF">V5799_015145</name>
</gene>
<keyword evidence="2" id="KW-1185">Reference proteome</keyword>
<reference evidence="1 2" key="1">
    <citation type="journal article" date="2023" name="Arcadia Sci">
        <title>De novo assembly of a long-read Amblyomma americanum tick genome.</title>
        <authorList>
            <person name="Chou S."/>
            <person name="Poskanzer K.E."/>
            <person name="Rollins M."/>
            <person name="Thuy-Boun P.S."/>
        </authorList>
    </citation>
    <scope>NUCLEOTIDE SEQUENCE [LARGE SCALE GENOMIC DNA]</scope>
    <source>
        <strain evidence="1">F_SG_1</strain>
        <tissue evidence="1">Salivary glands</tissue>
    </source>
</reference>
<dbReference type="PANTHER" id="PTHR12906:SF0">
    <property type="entry name" value="GEL COMPLEX SUBUNIT OPTI"/>
    <property type="match status" value="1"/>
</dbReference>
<dbReference type="GO" id="GO:0097250">
    <property type="term" value="P:mitochondrial respirasome assembly"/>
    <property type="evidence" value="ECO:0007669"/>
    <property type="project" value="InterPro"/>
</dbReference>
<dbReference type="AlphaFoldDB" id="A0AAQ4E102"/>
<comment type="caution">
    <text evidence="1">The sequence shown here is derived from an EMBL/GenBank/DDBJ whole genome shotgun (WGS) entry which is preliminary data.</text>
</comment>
<dbReference type="InterPro" id="IPR010742">
    <property type="entry name" value="RCAF1"/>
</dbReference>
<sequence length="186" mass="21037">MEHALGYNSYRVSSARACRTNSLTSCTGHGKSLEFCLGWPGAWCHSKDSWESHFSYYVRASQNCCHMLAWFFCINVVLVYGYTSSFQKVDDEEYGGVWELVKEGFVTSFAGFLSCNRFVKTRRRHALVASGSAGWGDGREGELAEVTPFTESRPAVRLCLLRCGPRFGEPQINVTWIMIYSAMQYD</sequence>
<organism evidence="1 2">
    <name type="scientific">Amblyomma americanum</name>
    <name type="common">Lone star tick</name>
    <dbReference type="NCBI Taxonomy" id="6943"/>
    <lineage>
        <taxon>Eukaryota</taxon>
        <taxon>Metazoa</taxon>
        <taxon>Ecdysozoa</taxon>
        <taxon>Arthropoda</taxon>
        <taxon>Chelicerata</taxon>
        <taxon>Arachnida</taxon>
        <taxon>Acari</taxon>
        <taxon>Parasitiformes</taxon>
        <taxon>Ixodida</taxon>
        <taxon>Ixodoidea</taxon>
        <taxon>Ixodidae</taxon>
        <taxon>Amblyomminae</taxon>
        <taxon>Amblyomma</taxon>
    </lineage>
</organism>
<dbReference type="EMBL" id="JARKHS020024031">
    <property type="protein sequence ID" value="KAK8768392.1"/>
    <property type="molecule type" value="Genomic_DNA"/>
</dbReference>
<dbReference type="GO" id="GO:0005739">
    <property type="term" value="C:mitochondrion"/>
    <property type="evidence" value="ECO:0007669"/>
    <property type="project" value="GOC"/>
</dbReference>
<accession>A0AAQ4E102</accession>
<dbReference type="PANTHER" id="PTHR12906">
    <property type="entry name" value="PROTEIN C20ORF24 RAB5-INTERACTING PROTEIN"/>
    <property type="match status" value="1"/>
</dbReference>
<protein>
    <submittedName>
        <fullName evidence="1">Uncharacterized protein</fullName>
    </submittedName>
</protein>
<evidence type="ECO:0000313" key="2">
    <source>
        <dbReference type="Proteomes" id="UP001321473"/>
    </source>
</evidence>
<dbReference type="Proteomes" id="UP001321473">
    <property type="component" value="Unassembled WGS sequence"/>
</dbReference>
<name>A0AAQ4E102_AMBAM</name>
<evidence type="ECO:0000313" key="1">
    <source>
        <dbReference type="EMBL" id="KAK8768392.1"/>
    </source>
</evidence>